<feature type="transmembrane region" description="Helical" evidence="14">
    <location>
        <begin position="292"/>
        <end position="313"/>
    </location>
</feature>
<accession>A0AAD9T352</accession>
<feature type="transmembrane region" description="Helical" evidence="14">
    <location>
        <begin position="204"/>
        <end position="228"/>
    </location>
</feature>
<feature type="transmembrane region" description="Helical" evidence="14">
    <location>
        <begin position="171"/>
        <end position="192"/>
    </location>
</feature>
<sequence>MADPSLEKSSHAPYLNQAKDLAMGVHPLSKYVPPLLLLIDACLTSLIIYKVSCEQNPIVNLCSQTNSSITDTEIDWTTYMQHIELYIKGERDYTKLTGSTGPLVYPAAHVYMYWVLYHITEKGRNILLAQRLFGALYLVTLAVVMACYRKAKAPMYIFPMLILSKRLHSIFVLRLFNDCLAVFFLWVAVYFFQRRMWTMGGIAYSLGLGIKMSLLLALPAVGVVLFLAKGVQGSLRQVFLMAQLQFIIGFPFIPVNGRGYFSRAFELSRVFMFKWTVNWRFLGEETFLSKSFAVFLLVGHISTLLLFITSRWLRVAARPWTELVSNALKFQEPCGQMQHAVSIRVSPNYILTTILTANTIGILFARSLHYQFYAYIALATPFLLWRSGMHPVFQYGLWAAQEWAWNVYPSTDVSSEVVVGILALTVARVWWGTRTDFVVPKGDGAASKKLT</sequence>
<dbReference type="GO" id="GO:0005789">
    <property type="term" value="C:endoplasmic reticulum membrane"/>
    <property type="evidence" value="ECO:0007669"/>
    <property type="project" value="UniProtKB-SubCell"/>
</dbReference>
<dbReference type="Proteomes" id="UP001285354">
    <property type="component" value="Unassembled WGS sequence"/>
</dbReference>
<gene>
    <name evidence="15" type="ORF">QTJ16_002403</name>
</gene>
<evidence type="ECO:0000256" key="7">
    <source>
        <dbReference type="ARBA" id="ARBA00022692"/>
    </source>
</evidence>
<evidence type="ECO:0000313" key="16">
    <source>
        <dbReference type="Proteomes" id="UP001285354"/>
    </source>
</evidence>
<dbReference type="Pfam" id="PF05208">
    <property type="entry name" value="ALG3"/>
    <property type="match status" value="1"/>
</dbReference>
<evidence type="ECO:0000256" key="9">
    <source>
        <dbReference type="ARBA" id="ARBA00022989"/>
    </source>
</evidence>
<dbReference type="EMBL" id="JAUBYV010000003">
    <property type="protein sequence ID" value="KAK2627757.1"/>
    <property type="molecule type" value="Genomic_DNA"/>
</dbReference>
<evidence type="ECO:0000256" key="14">
    <source>
        <dbReference type="RuleBase" id="RU364047"/>
    </source>
</evidence>
<dbReference type="InterPro" id="IPR007873">
    <property type="entry name" value="Glycosyltransferase_ALG3"/>
</dbReference>
<organism evidence="15 16">
    <name type="scientific">Diplocarpon rosae</name>
    <dbReference type="NCBI Taxonomy" id="946125"/>
    <lineage>
        <taxon>Eukaryota</taxon>
        <taxon>Fungi</taxon>
        <taxon>Dikarya</taxon>
        <taxon>Ascomycota</taxon>
        <taxon>Pezizomycotina</taxon>
        <taxon>Leotiomycetes</taxon>
        <taxon>Helotiales</taxon>
        <taxon>Drepanopezizaceae</taxon>
        <taxon>Diplocarpon</taxon>
    </lineage>
</organism>
<evidence type="ECO:0000256" key="13">
    <source>
        <dbReference type="ARBA" id="ARBA00093457"/>
    </source>
</evidence>
<name>A0AAD9T352_9HELO</name>
<dbReference type="PANTHER" id="PTHR12646">
    <property type="entry name" value="NOT56 - RELATED"/>
    <property type="match status" value="1"/>
</dbReference>
<evidence type="ECO:0000256" key="8">
    <source>
        <dbReference type="ARBA" id="ARBA00022824"/>
    </source>
</evidence>
<evidence type="ECO:0000313" key="15">
    <source>
        <dbReference type="EMBL" id="KAK2627757.1"/>
    </source>
</evidence>
<dbReference type="GO" id="GO:0052925">
    <property type="term" value="F:dol-P-Man:Man(5)GlcNAc(2)-PP-Dol alpha-1,3-mannosyltransferase activity"/>
    <property type="evidence" value="ECO:0007669"/>
    <property type="project" value="UniProtKB-EC"/>
</dbReference>
<feature type="transmembrane region" description="Helical" evidence="14">
    <location>
        <begin position="234"/>
        <end position="253"/>
    </location>
</feature>
<comment type="caution">
    <text evidence="15">The sequence shown here is derived from an EMBL/GenBank/DDBJ whole genome shotgun (WGS) entry which is preliminary data.</text>
</comment>
<comment type="catalytic activity">
    <reaction evidence="12 14">
        <text>an alpha-D-Man-(1-&gt;2)-alpha-D-Man-(1-&gt;2)-alpha-D-Man-(1-&gt;3)-[alpha-D-Man-(1-&gt;6)]-beta-D-Man-(1-&gt;4)-beta-D-GlcNAc-(1-&gt;4)-alpha-D-GlcNAc-diphospho-di-trans,poly-cis-dolichol + a di-trans,poly-cis-dolichyl beta-D-mannosyl phosphate = an alpha-D-Man-(1-&gt;2)-alpha-D-Man-(1-&gt;2)-alpha-D-Man-(1-&gt;3)-[alpha-D-Man-(1-&gt;3)-alpha-D-Man-(1-&gt;6)]-beta-D-Man-(1-&gt;4)-beta-D-GlcNAc-(1-&gt;4)-alpha-D-GlcNAc-diphospho-di-trans,poly-cis-dolichol + a di-trans,poly-cis-dolichyl phosphate + H(+)</text>
        <dbReference type="Rhea" id="RHEA:29527"/>
        <dbReference type="Rhea" id="RHEA-COMP:19498"/>
        <dbReference type="Rhea" id="RHEA-COMP:19501"/>
        <dbReference type="Rhea" id="RHEA-COMP:19516"/>
        <dbReference type="Rhea" id="RHEA-COMP:19517"/>
        <dbReference type="ChEBI" id="CHEBI:15378"/>
        <dbReference type="ChEBI" id="CHEBI:57683"/>
        <dbReference type="ChEBI" id="CHEBI:58211"/>
        <dbReference type="ChEBI" id="CHEBI:132515"/>
        <dbReference type="ChEBI" id="CHEBI:132516"/>
        <dbReference type="EC" id="2.4.1.258"/>
    </reaction>
    <physiologicalReaction direction="left-to-right" evidence="12 14">
        <dbReference type="Rhea" id="RHEA:29528"/>
    </physiologicalReaction>
</comment>
<protein>
    <recommendedName>
        <fullName evidence="4 14">Dol-P-Man:Man(5)GlcNAc(2)-PP-Dol alpha-1,3-mannosyltransferase</fullName>
        <ecNumber evidence="3 14">2.4.1.258</ecNumber>
    </recommendedName>
    <alternativeName>
        <fullName evidence="14">Dol-P-Man-dependent alpha(1-3)-mannosyltransferase</fullName>
    </alternativeName>
</protein>
<keyword evidence="7 14" id="KW-0812">Transmembrane</keyword>
<comment type="subcellular location">
    <subcellularLocation>
        <location evidence="1 14">Endoplasmic reticulum membrane</location>
        <topology evidence="1 14">Multi-pass membrane protein</topology>
    </subcellularLocation>
</comment>
<evidence type="ECO:0000256" key="1">
    <source>
        <dbReference type="ARBA" id="ARBA00004477"/>
    </source>
</evidence>
<keyword evidence="5 14" id="KW-0328">Glycosyltransferase</keyword>
<keyword evidence="10 14" id="KW-0472">Membrane</keyword>
<evidence type="ECO:0000256" key="2">
    <source>
        <dbReference type="ARBA" id="ARBA00004922"/>
    </source>
</evidence>
<dbReference type="PANTHER" id="PTHR12646:SF0">
    <property type="entry name" value="DOL-P-MAN:MAN(5)GLCNAC(2)-PP-DOL ALPHA-1,3-MANNOSYLTRANSFERASE"/>
    <property type="match status" value="1"/>
</dbReference>
<evidence type="ECO:0000256" key="4">
    <source>
        <dbReference type="ARBA" id="ARBA00015561"/>
    </source>
</evidence>
<dbReference type="EC" id="2.4.1.258" evidence="3 14"/>
<reference evidence="15" key="1">
    <citation type="submission" date="2023-06" db="EMBL/GenBank/DDBJ databases">
        <title>Draft genome of Marssonina rosae.</title>
        <authorList>
            <person name="Cheng Q."/>
        </authorList>
    </citation>
    <scope>NUCLEOTIDE SEQUENCE</scope>
    <source>
        <strain evidence="15">R4</strain>
    </source>
</reference>
<evidence type="ECO:0000256" key="6">
    <source>
        <dbReference type="ARBA" id="ARBA00022679"/>
    </source>
</evidence>
<keyword evidence="8 14" id="KW-0256">Endoplasmic reticulum</keyword>
<dbReference type="AlphaFoldDB" id="A0AAD9T352"/>
<evidence type="ECO:0000256" key="3">
    <source>
        <dbReference type="ARBA" id="ARBA00011964"/>
    </source>
</evidence>
<evidence type="ECO:0000256" key="11">
    <source>
        <dbReference type="ARBA" id="ARBA00044743"/>
    </source>
</evidence>
<feature type="transmembrane region" description="Helical" evidence="14">
    <location>
        <begin position="372"/>
        <end position="393"/>
    </location>
</feature>
<evidence type="ECO:0000256" key="12">
    <source>
        <dbReference type="ARBA" id="ARBA00049506"/>
    </source>
</evidence>
<evidence type="ECO:0000256" key="10">
    <source>
        <dbReference type="ARBA" id="ARBA00023136"/>
    </source>
</evidence>
<comment type="similarity">
    <text evidence="13">Belongs to the glycosyltransferase ALG3 family.</text>
</comment>
<keyword evidence="6 14" id="KW-0808">Transferase</keyword>
<keyword evidence="9 14" id="KW-1133">Transmembrane helix</keyword>
<feature type="transmembrane region" description="Helical" evidence="14">
    <location>
        <begin position="347"/>
        <end position="365"/>
    </location>
</feature>
<comment type="function">
    <text evidence="11 14">Dol-P-Man:Man(5)GlcNAc(2)-PP-Dol alpha-1,3-mannosyltransferase that operates in the biosynthetic pathway of dolichol-linked oligosaccharides, the glycan precursors employed in protein asparagine (N)-glycosylation. The assembly of dolichol-linked oligosaccharides begins on the cytosolic side of the endoplasmic reticulum membrane and finishes in its lumen. The sequential addition of sugars to dolichol pyrophosphate produces dolichol-linked oligosaccharides containing fourteen sugars, including two GlcNAcs, nine mannoses and three glucoses. Once assembled, the oligosaccharide is transferred from the lipid to nascent proteins by oligosaccharyltransferases. In the lumen of the endoplasmic reticulum, adds the first dolichyl beta-D-mannosyl phosphate derived mannose in an alpha-1,3 linkage to Man(5)GlcNAc(2)-PP-dolichol to produce Man(6)GlcNAc(2)-PP-dolichol.</text>
</comment>
<keyword evidence="16" id="KW-1185">Reference proteome</keyword>
<feature type="transmembrane region" description="Helical" evidence="14">
    <location>
        <begin position="132"/>
        <end position="151"/>
    </location>
</feature>
<evidence type="ECO:0000256" key="5">
    <source>
        <dbReference type="ARBA" id="ARBA00022676"/>
    </source>
</evidence>
<proteinExistence type="inferred from homology"/>
<comment type="pathway">
    <text evidence="2 14">Protein modification; protein glycosylation.</text>
</comment>